<organism evidence="6 7">
    <name type="scientific">Tumebacillus avium</name>
    <dbReference type="NCBI Taxonomy" id="1903704"/>
    <lineage>
        <taxon>Bacteria</taxon>
        <taxon>Bacillati</taxon>
        <taxon>Bacillota</taxon>
        <taxon>Bacilli</taxon>
        <taxon>Bacillales</taxon>
        <taxon>Alicyclobacillaceae</taxon>
        <taxon>Tumebacillus</taxon>
    </lineage>
</organism>
<comment type="similarity">
    <text evidence="4">Belongs to the GcvP family. N-terminal subunit subfamily.</text>
</comment>
<dbReference type="GO" id="GO:0019464">
    <property type="term" value="P:glycine decarboxylation via glycine cleavage system"/>
    <property type="evidence" value="ECO:0007669"/>
    <property type="project" value="UniProtKB-UniRule"/>
</dbReference>
<dbReference type="RefSeq" id="WP_087458587.1">
    <property type="nucleotide sequence ID" value="NZ_CP021434.1"/>
</dbReference>
<evidence type="ECO:0000256" key="4">
    <source>
        <dbReference type="HAMAP-Rule" id="MF_00712"/>
    </source>
</evidence>
<dbReference type="NCBIfam" id="NF001696">
    <property type="entry name" value="PRK00451.1"/>
    <property type="match status" value="1"/>
</dbReference>
<dbReference type="SUPFAM" id="SSF53383">
    <property type="entry name" value="PLP-dependent transferases"/>
    <property type="match status" value="1"/>
</dbReference>
<evidence type="ECO:0000259" key="5">
    <source>
        <dbReference type="Pfam" id="PF02347"/>
    </source>
</evidence>
<evidence type="ECO:0000256" key="3">
    <source>
        <dbReference type="ARBA" id="ARBA00049026"/>
    </source>
</evidence>
<dbReference type="GO" id="GO:0004375">
    <property type="term" value="F:glycine dehydrogenase (decarboxylating) activity"/>
    <property type="evidence" value="ECO:0007669"/>
    <property type="project" value="UniProtKB-EC"/>
</dbReference>
<dbReference type="Proteomes" id="UP000195437">
    <property type="component" value="Chromosome"/>
</dbReference>
<dbReference type="Pfam" id="PF02347">
    <property type="entry name" value="GDC-P"/>
    <property type="match status" value="1"/>
</dbReference>
<reference evidence="7" key="1">
    <citation type="submission" date="2017-05" db="EMBL/GenBank/DDBJ databases">
        <authorList>
            <person name="Sung H."/>
        </authorList>
    </citation>
    <scope>NUCLEOTIDE SEQUENCE [LARGE SCALE GENOMIC DNA]</scope>
    <source>
        <strain evidence="7">AR23208</strain>
    </source>
</reference>
<dbReference type="EMBL" id="CP021434">
    <property type="protein sequence ID" value="ARU63243.1"/>
    <property type="molecule type" value="Genomic_DNA"/>
</dbReference>
<sequence length="450" mass="49931">MNKFSYIPNTEADRKKMLDFLGVEKVEDLFQDIPERARLGRDLNIPKELSEVELYRYFNELASKNANLEDNINFLGAGAYQHHIPAVVEAIIGRSEFFTAYTPYQPEISQGTLQAIFEYQTIVCELTGMDVSNASMYDGPTAFGEAAFIACSATRRSKVIVARSVNPEYREVLKTYAYGQNIEVVEVGLANGLLDLNELEAKLDDTVAGVFVQYPNFFGGIEELQKISDLAHSKKALFVVSVNPIAMGVLEAPGKFDADIVVGEGQSMGNRISYGGPYLGMLAVKKDQVRRIPGRVVGQTTDLDGRRAFVLTLQAREQHIRREKASSNICSNQALNALAATVYASYMGKQGFQEVARLNLQKAHYAFKRLTAIPKVKALFDNAPFFNEFAIQVEGDVAEVNKKLLESKIIGGYDIGTTYPEYKGAMLIAVTELRTKQDIDLLAERLEAIL</sequence>
<dbReference type="InterPro" id="IPR015422">
    <property type="entry name" value="PyrdxlP-dep_Trfase_small"/>
</dbReference>
<dbReference type="PANTHER" id="PTHR42806:SF1">
    <property type="entry name" value="GLYCINE DEHYDROGENASE (DECARBOXYLATING)"/>
    <property type="match status" value="1"/>
</dbReference>
<evidence type="ECO:0000256" key="2">
    <source>
        <dbReference type="ARBA" id="ARBA00023002"/>
    </source>
</evidence>
<dbReference type="InterPro" id="IPR020581">
    <property type="entry name" value="GDC_P"/>
</dbReference>
<gene>
    <name evidence="4" type="primary">gcvPA</name>
    <name evidence="6" type="ORF">CBW65_21375</name>
</gene>
<comment type="function">
    <text evidence="1 4">The glycine cleavage system catalyzes the degradation of glycine. The P protein binds the alpha-amino group of glycine through its pyridoxal phosphate cofactor; CO(2) is released and the remaining methylamine moiety is then transferred to the lipoamide cofactor of the H protein.</text>
</comment>
<keyword evidence="7" id="KW-1185">Reference proteome</keyword>
<evidence type="ECO:0000313" key="7">
    <source>
        <dbReference type="Proteomes" id="UP000195437"/>
    </source>
</evidence>
<dbReference type="InterPro" id="IPR015424">
    <property type="entry name" value="PyrdxlP-dep_Trfase"/>
</dbReference>
<evidence type="ECO:0000256" key="1">
    <source>
        <dbReference type="ARBA" id="ARBA00003788"/>
    </source>
</evidence>
<dbReference type="CDD" id="cd00613">
    <property type="entry name" value="GDC-P"/>
    <property type="match status" value="1"/>
</dbReference>
<comment type="catalytic activity">
    <reaction evidence="3 4">
        <text>N(6)-[(R)-lipoyl]-L-lysyl-[glycine-cleavage complex H protein] + glycine + H(+) = N(6)-[(R)-S(8)-aminomethyldihydrolipoyl]-L-lysyl-[glycine-cleavage complex H protein] + CO2</text>
        <dbReference type="Rhea" id="RHEA:24304"/>
        <dbReference type="Rhea" id="RHEA-COMP:10494"/>
        <dbReference type="Rhea" id="RHEA-COMP:10495"/>
        <dbReference type="ChEBI" id="CHEBI:15378"/>
        <dbReference type="ChEBI" id="CHEBI:16526"/>
        <dbReference type="ChEBI" id="CHEBI:57305"/>
        <dbReference type="ChEBI" id="CHEBI:83099"/>
        <dbReference type="ChEBI" id="CHEBI:83143"/>
        <dbReference type="EC" id="1.4.4.2"/>
    </reaction>
</comment>
<protein>
    <recommendedName>
        <fullName evidence="4">Probable glycine dehydrogenase (decarboxylating) subunit 1</fullName>
        <ecNumber evidence="4">1.4.4.2</ecNumber>
    </recommendedName>
    <alternativeName>
        <fullName evidence="4">Glycine cleavage system P-protein subunit 1</fullName>
    </alternativeName>
    <alternativeName>
        <fullName evidence="4">Glycine decarboxylase subunit 1</fullName>
    </alternativeName>
    <alternativeName>
        <fullName evidence="4">Glycine dehydrogenase (aminomethyl-transferring) subunit 1</fullName>
    </alternativeName>
</protein>
<dbReference type="KEGG" id="tum:CBW65_21375"/>
<dbReference type="PIRSF" id="PIRSF006815">
    <property type="entry name" value="GcvPA"/>
    <property type="match status" value="1"/>
</dbReference>
<dbReference type="AlphaFoldDB" id="A0A1Y0IV27"/>
<name>A0A1Y0IV27_9BACL</name>
<dbReference type="InterPro" id="IPR015421">
    <property type="entry name" value="PyrdxlP-dep_Trfase_major"/>
</dbReference>
<dbReference type="Gene3D" id="3.90.1150.10">
    <property type="entry name" value="Aspartate Aminotransferase, domain 1"/>
    <property type="match status" value="1"/>
</dbReference>
<dbReference type="InterPro" id="IPR049315">
    <property type="entry name" value="GDC-P_N"/>
</dbReference>
<dbReference type="PANTHER" id="PTHR42806">
    <property type="entry name" value="GLYCINE CLEAVAGE SYSTEM P-PROTEIN"/>
    <property type="match status" value="1"/>
</dbReference>
<dbReference type="OrthoDB" id="9771867at2"/>
<evidence type="ECO:0000313" key="6">
    <source>
        <dbReference type="EMBL" id="ARU63243.1"/>
    </source>
</evidence>
<dbReference type="HAMAP" id="MF_00712">
    <property type="entry name" value="GcvPA"/>
    <property type="match status" value="1"/>
</dbReference>
<comment type="subunit">
    <text evidence="4">The glycine cleavage system is composed of four proteins: P, T, L and H. In this organism, the P 'protein' is a heterodimer of two subunits.</text>
</comment>
<dbReference type="EC" id="1.4.4.2" evidence="4"/>
<keyword evidence="2 4" id="KW-0560">Oxidoreductase</keyword>
<dbReference type="InterPro" id="IPR023010">
    <property type="entry name" value="GcvPA"/>
</dbReference>
<dbReference type="GO" id="GO:0009116">
    <property type="term" value="P:nucleoside metabolic process"/>
    <property type="evidence" value="ECO:0007669"/>
    <property type="project" value="InterPro"/>
</dbReference>
<feature type="domain" description="Glycine cleavage system P-protein N-terminal" evidence="5">
    <location>
        <begin position="5"/>
        <end position="443"/>
    </location>
</feature>
<dbReference type="Gene3D" id="3.40.640.10">
    <property type="entry name" value="Type I PLP-dependent aspartate aminotransferase-like (Major domain)"/>
    <property type="match status" value="1"/>
</dbReference>
<proteinExistence type="inferred from homology"/>
<accession>A0A1Y0IV27</accession>